<dbReference type="HOGENOM" id="CLU_2213205_0_0_1"/>
<dbReference type="Proteomes" id="UP000014500">
    <property type="component" value="Unassembled WGS sequence"/>
</dbReference>
<organism evidence="1 2">
    <name type="scientific">Strigamia maritima</name>
    <name type="common">European centipede</name>
    <name type="synonym">Geophilus maritimus</name>
    <dbReference type="NCBI Taxonomy" id="126957"/>
    <lineage>
        <taxon>Eukaryota</taxon>
        <taxon>Metazoa</taxon>
        <taxon>Ecdysozoa</taxon>
        <taxon>Arthropoda</taxon>
        <taxon>Myriapoda</taxon>
        <taxon>Chilopoda</taxon>
        <taxon>Pleurostigmophora</taxon>
        <taxon>Geophilomorpha</taxon>
        <taxon>Linotaeniidae</taxon>
        <taxon>Strigamia</taxon>
    </lineage>
</organism>
<accession>T1JHR7</accession>
<dbReference type="AlphaFoldDB" id="T1JHR7"/>
<dbReference type="EMBL" id="JH431433">
    <property type="status" value="NOT_ANNOTATED_CDS"/>
    <property type="molecule type" value="Genomic_DNA"/>
</dbReference>
<name>T1JHR7_STRMM</name>
<reference evidence="2" key="1">
    <citation type="submission" date="2011-05" db="EMBL/GenBank/DDBJ databases">
        <authorList>
            <person name="Richards S.R."/>
            <person name="Qu J."/>
            <person name="Jiang H."/>
            <person name="Jhangiani S.N."/>
            <person name="Agravi P."/>
            <person name="Goodspeed R."/>
            <person name="Gross S."/>
            <person name="Mandapat C."/>
            <person name="Jackson L."/>
            <person name="Mathew T."/>
            <person name="Pu L."/>
            <person name="Thornton R."/>
            <person name="Saada N."/>
            <person name="Wilczek-Boney K.B."/>
            <person name="Lee S."/>
            <person name="Kovar C."/>
            <person name="Wu Y."/>
            <person name="Scherer S.E."/>
            <person name="Worley K.C."/>
            <person name="Muzny D.M."/>
            <person name="Gibbs R."/>
        </authorList>
    </citation>
    <scope>NUCLEOTIDE SEQUENCE</scope>
    <source>
        <strain evidence="2">Brora</strain>
    </source>
</reference>
<reference evidence="1" key="2">
    <citation type="submission" date="2015-02" db="UniProtKB">
        <authorList>
            <consortium name="EnsemblMetazoa"/>
        </authorList>
    </citation>
    <scope>IDENTIFICATION</scope>
</reference>
<evidence type="ECO:0000313" key="2">
    <source>
        <dbReference type="Proteomes" id="UP000014500"/>
    </source>
</evidence>
<evidence type="ECO:0000313" key="1">
    <source>
        <dbReference type="EnsemblMetazoa" id="SMAR013398-PA"/>
    </source>
</evidence>
<proteinExistence type="predicted"/>
<protein>
    <submittedName>
        <fullName evidence="1">Uncharacterized protein</fullName>
    </submittedName>
</protein>
<keyword evidence="2" id="KW-1185">Reference proteome</keyword>
<sequence>MTYYMLCGLDIGRVPEICPVGAQSVRPKKVPLTWIVLCPDRGRRAEFNKAVRMALCPGRTAYTLTFKCLLLWCNDIMFLELQHMLCSLDIGRVTEICPLTFKYYHQS</sequence>
<dbReference type="EnsemblMetazoa" id="SMAR013398-RA">
    <property type="protein sequence ID" value="SMAR013398-PA"/>
    <property type="gene ID" value="SMAR013398"/>
</dbReference>